<sequence length="174" mass="19515">MTRWIFLIILFLTAAGVAVYGYLGGFRKPEIAVVNTPKPIFLLGHYYKGSVRDEGFGPLFRQAQQLRASGTVRGELANIYYNDPSKTRDTVEAFIGLIVADTTSQKVPADYRYRTFAAGQRVIQARTTASYLIAPNMLYPAIEETAKQQKLKLRQVYLEQFAEEGPSEVLAVIE</sequence>
<gene>
    <name evidence="1" type="ORF">GCM10011383_11530</name>
</gene>
<dbReference type="RefSeq" id="WP_188812003.1">
    <property type="nucleotide sequence ID" value="NZ_BMHT01000002.1"/>
</dbReference>
<organism evidence="1 2">
    <name type="scientific">Hymenobacter cavernae</name>
    <dbReference type="NCBI Taxonomy" id="2044852"/>
    <lineage>
        <taxon>Bacteria</taxon>
        <taxon>Pseudomonadati</taxon>
        <taxon>Bacteroidota</taxon>
        <taxon>Cytophagia</taxon>
        <taxon>Cytophagales</taxon>
        <taxon>Hymenobacteraceae</taxon>
        <taxon>Hymenobacter</taxon>
    </lineage>
</organism>
<protein>
    <recommendedName>
        <fullName evidence="3">GyrI-like small molecule binding domain-containing protein</fullName>
    </recommendedName>
</protein>
<evidence type="ECO:0000313" key="1">
    <source>
        <dbReference type="EMBL" id="GGF02364.1"/>
    </source>
</evidence>
<keyword evidence="2" id="KW-1185">Reference proteome</keyword>
<name>A0ABQ1TRZ7_9BACT</name>
<dbReference type="Proteomes" id="UP000632273">
    <property type="component" value="Unassembled WGS sequence"/>
</dbReference>
<accession>A0ABQ1TRZ7</accession>
<dbReference type="EMBL" id="BMHT01000002">
    <property type="protein sequence ID" value="GGF02364.1"/>
    <property type="molecule type" value="Genomic_DNA"/>
</dbReference>
<evidence type="ECO:0008006" key="3">
    <source>
        <dbReference type="Google" id="ProtNLM"/>
    </source>
</evidence>
<comment type="caution">
    <text evidence="1">The sequence shown here is derived from an EMBL/GenBank/DDBJ whole genome shotgun (WGS) entry which is preliminary data.</text>
</comment>
<reference evidence="2" key="1">
    <citation type="journal article" date="2019" name="Int. J. Syst. Evol. Microbiol.">
        <title>The Global Catalogue of Microorganisms (GCM) 10K type strain sequencing project: providing services to taxonomists for standard genome sequencing and annotation.</title>
        <authorList>
            <consortium name="The Broad Institute Genomics Platform"/>
            <consortium name="The Broad Institute Genome Sequencing Center for Infectious Disease"/>
            <person name="Wu L."/>
            <person name="Ma J."/>
        </authorList>
    </citation>
    <scope>NUCLEOTIDE SEQUENCE [LARGE SCALE GENOMIC DNA]</scope>
    <source>
        <strain evidence="2">CGMCC 1.15197</strain>
    </source>
</reference>
<evidence type="ECO:0000313" key="2">
    <source>
        <dbReference type="Proteomes" id="UP000632273"/>
    </source>
</evidence>
<proteinExistence type="predicted"/>